<keyword evidence="8 12" id="KW-0472">Membrane</keyword>
<evidence type="ECO:0000256" key="11">
    <source>
        <dbReference type="SAM" id="MobiDB-lite"/>
    </source>
</evidence>
<evidence type="ECO:0000313" key="14">
    <source>
        <dbReference type="EMBL" id="CAB4050947.1"/>
    </source>
</evidence>
<proteinExistence type="inferred from homology"/>
<comment type="similarity">
    <text evidence="9">Belongs to the GSP H family.</text>
</comment>
<dbReference type="GeneID" id="27798873"/>
<dbReference type="NCBIfam" id="TIGR02532">
    <property type="entry name" value="IV_pilin_GFxxxE"/>
    <property type="match status" value="1"/>
</dbReference>
<dbReference type="RefSeq" id="WP_015004113.1">
    <property type="nucleotide sequence ID" value="NZ_CADILN010000007.1"/>
</dbReference>
<dbReference type="SUPFAM" id="SSF54523">
    <property type="entry name" value="Pili subunits"/>
    <property type="match status" value="1"/>
</dbReference>
<evidence type="ECO:0000256" key="6">
    <source>
        <dbReference type="ARBA" id="ARBA00022692"/>
    </source>
</evidence>
<reference evidence="14 15" key="1">
    <citation type="submission" date="2020-04" db="EMBL/GenBank/DDBJ databases">
        <authorList>
            <person name="De Canck E."/>
        </authorList>
    </citation>
    <scope>NUCLEOTIDE SEQUENCE [LARGE SCALE GENOMIC DNA]</scope>
    <source>
        <strain evidence="14 15">LMG 9964</strain>
    </source>
</reference>
<evidence type="ECO:0000256" key="5">
    <source>
        <dbReference type="ARBA" id="ARBA00022519"/>
    </source>
</evidence>
<protein>
    <recommendedName>
        <fullName evidence="2">Type II secretion system protein H</fullName>
    </recommendedName>
    <alternativeName>
        <fullName evidence="10">General secretion pathway protein H</fullName>
    </alternativeName>
</protein>
<evidence type="ECO:0000259" key="13">
    <source>
        <dbReference type="Pfam" id="PF12019"/>
    </source>
</evidence>
<feature type="region of interest" description="Disordered" evidence="11">
    <location>
        <begin position="24"/>
        <end position="60"/>
    </location>
</feature>
<organism evidence="14 15">
    <name type="scientific">Paraburkholderia phenoliruptrix</name>
    <dbReference type="NCBI Taxonomy" id="252970"/>
    <lineage>
        <taxon>Bacteria</taxon>
        <taxon>Pseudomonadati</taxon>
        <taxon>Pseudomonadota</taxon>
        <taxon>Betaproteobacteria</taxon>
        <taxon>Burkholderiales</taxon>
        <taxon>Burkholderiaceae</taxon>
        <taxon>Paraburkholderia</taxon>
    </lineage>
</organism>
<name>A0A6J5KBB0_9BURK</name>
<dbReference type="Proteomes" id="UP000494102">
    <property type="component" value="Unassembled WGS sequence"/>
</dbReference>
<comment type="subcellular location">
    <subcellularLocation>
        <location evidence="1">Cell inner membrane</location>
        <topology evidence="1">Single-pass membrane protein</topology>
    </subcellularLocation>
</comment>
<dbReference type="InterPro" id="IPR012902">
    <property type="entry name" value="N_methyl_site"/>
</dbReference>
<evidence type="ECO:0000256" key="1">
    <source>
        <dbReference type="ARBA" id="ARBA00004377"/>
    </source>
</evidence>
<dbReference type="GO" id="GO:0015628">
    <property type="term" value="P:protein secretion by the type II secretion system"/>
    <property type="evidence" value="ECO:0007669"/>
    <property type="project" value="InterPro"/>
</dbReference>
<gene>
    <name evidence="14" type="ORF">LMG9964_04614</name>
</gene>
<dbReference type="EMBL" id="CADILN010000007">
    <property type="protein sequence ID" value="CAB4050947.1"/>
    <property type="molecule type" value="Genomic_DNA"/>
</dbReference>
<dbReference type="GO" id="GO:0005886">
    <property type="term" value="C:plasma membrane"/>
    <property type="evidence" value="ECO:0007669"/>
    <property type="project" value="UniProtKB-SubCell"/>
</dbReference>
<dbReference type="Pfam" id="PF12019">
    <property type="entry name" value="GspH"/>
    <property type="match status" value="1"/>
</dbReference>
<evidence type="ECO:0000256" key="9">
    <source>
        <dbReference type="ARBA" id="ARBA00025772"/>
    </source>
</evidence>
<keyword evidence="7 12" id="KW-1133">Transmembrane helix</keyword>
<accession>A0A6J5KBB0</accession>
<evidence type="ECO:0000256" key="12">
    <source>
        <dbReference type="SAM" id="Phobius"/>
    </source>
</evidence>
<feature type="domain" description="General secretion pathway GspH" evidence="13">
    <location>
        <begin position="101"/>
        <end position="194"/>
    </location>
</feature>
<feature type="transmembrane region" description="Helical" evidence="12">
    <location>
        <begin position="69"/>
        <end position="90"/>
    </location>
</feature>
<dbReference type="GO" id="GO:0015627">
    <property type="term" value="C:type II protein secretion system complex"/>
    <property type="evidence" value="ECO:0007669"/>
    <property type="project" value="InterPro"/>
</dbReference>
<evidence type="ECO:0000256" key="4">
    <source>
        <dbReference type="ARBA" id="ARBA00022481"/>
    </source>
</evidence>
<evidence type="ECO:0000256" key="2">
    <source>
        <dbReference type="ARBA" id="ARBA00021549"/>
    </source>
</evidence>
<sequence length="211" mass="22562">MAIDVSNTRVVIHSPLRAAQALARAADGGRGKTGDMASPIASPNASPSASPNASPSAGVRRRHQTGFTLLEMMVVLVIAGLLVSLTALTMTRNPRTDLNEEAQRLALLFESAGDEAQVRARPIAWQPLDGGFRFDMRTEDGWRPLRDDLLKPRQWEGGVTGVTIDYPGSSSQASRVVFGTEAIDVPVRVTLFSAVGRATIVGTGNGRYEVH</sequence>
<dbReference type="InterPro" id="IPR045584">
    <property type="entry name" value="Pilin-like"/>
</dbReference>
<keyword evidence="6 12" id="KW-0812">Transmembrane</keyword>
<dbReference type="InterPro" id="IPR022346">
    <property type="entry name" value="T2SS_GspH"/>
</dbReference>
<dbReference type="AlphaFoldDB" id="A0A6J5KBB0"/>
<keyword evidence="4" id="KW-0488">Methylation</keyword>
<evidence type="ECO:0000256" key="10">
    <source>
        <dbReference type="ARBA" id="ARBA00030775"/>
    </source>
</evidence>
<dbReference type="Pfam" id="PF07963">
    <property type="entry name" value="N_methyl"/>
    <property type="match status" value="1"/>
</dbReference>
<dbReference type="PROSITE" id="PS00409">
    <property type="entry name" value="PROKAR_NTER_METHYL"/>
    <property type="match status" value="1"/>
</dbReference>
<feature type="compositionally biased region" description="Low complexity" evidence="11">
    <location>
        <begin position="37"/>
        <end position="57"/>
    </location>
</feature>
<dbReference type="Gene3D" id="3.55.40.10">
    <property type="entry name" value="minor pseudopilin epsh domain"/>
    <property type="match status" value="1"/>
</dbReference>
<evidence type="ECO:0000256" key="7">
    <source>
        <dbReference type="ARBA" id="ARBA00022989"/>
    </source>
</evidence>
<evidence type="ECO:0000313" key="15">
    <source>
        <dbReference type="Proteomes" id="UP000494102"/>
    </source>
</evidence>
<evidence type="ECO:0000256" key="3">
    <source>
        <dbReference type="ARBA" id="ARBA00022475"/>
    </source>
</evidence>
<evidence type="ECO:0000256" key="8">
    <source>
        <dbReference type="ARBA" id="ARBA00023136"/>
    </source>
</evidence>
<keyword evidence="3" id="KW-1003">Cell membrane</keyword>
<keyword evidence="5" id="KW-0997">Cell inner membrane</keyword>